<proteinExistence type="predicted"/>
<dbReference type="EMBL" id="MBUA01000029">
    <property type="protein sequence ID" value="MBC6492782.1"/>
    <property type="molecule type" value="Genomic_DNA"/>
</dbReference>
<protein>
    <recommendedName>
        <fullName evidence="3">Protein required for attachment to host cells</fullName>
    </recommendedName>
</protein>
<accession>A0ABR7MCV9</accession>
<keyword evidence="2" id="KW-1185">Reference proteome</keyword>
<dbReference type="SUPFAM" id="SSF53137">
    <property type="entry name" value="Translational machinery components"/>
    <property type="match status" value="1"/>
</dbReference>
<name>A0ABR7MCV9_9BACT</name>
<evidence type="ECO:0008006" key="3">
    <source>
        <dbReference type="Google" id="ProtNLM"/>
    </source>
</evidence>
<gene>
    <name evidence="1" type="ORF">BC349_17120</name>
</gene>
<dbReference type="InterPro" id="IPR042226">
    <property type="entry name" value="eFR1_2_sf"/>
</dbReference>
<organism evidence="1 2">
    <name type="scientific">Flavihumibacter stibioxidans</name>
    <dbReference type="NCBI Taxonomy" id="1834163"/>
    <lineage>
        <taxon>Bacteria</taxon>
        <taxon>Pseudomonadati</taxon>
        <taxon>Bacteroidota</taxon>
        <taxon>Chitinophagia</taxon>
        <taxon>Chitinophagales</taxon>
        <taxon>Chitinophagaceae</taxon>
        <taxon>Flavihumibacter</taxon>
    </lineage>
</organism>
<evidence type="ECO:0000313" key="1">
    <source>
        <dbReference type="EMBL" id="MBC6492782.1"/>
    </source>
</evidence>
<comment type="caution">
    <text evidence="1">The sequence shown here is derived from an EMBL/GenBank/DDBJ whole genome shotgun (WGS) entry which is preliminary data.</text>
</comment>
<sequence length="151" mass="17010">MKKKNTNCLKYAIWIDQQKAIIACMNEEGDISTDTLESGIETHVRFEGETSSKSRLFGATLNKEKQAQNKLNQQRKAFLKGVVAQLKKVDSVVIMGPADTKYELHKEMEKKKALAVARVEMKSADKMKLHEIKAVLKPEGPVRSAPRKPRS</sequence>
<evidence type="ECO:0000313" key="2">
    <source>
        <dbReference type="Proteomes" id="UP000765802"/>
    </source>
</evidence>
<reference evidence="1 2" key="1">
    <citation type="submission" date="2016-07" db="EMBL/GenBank/DDBJ databases">
        <title>Genome analysis of Flavihumibacter stibioxidans YS-17.</title>
        <authorList>
            <person name="Shi K."/>
            <person name="Han Y."/>
            <person name="Wang G."/>
        </authorList>
    </citation>
    <scope>NUCLEOTIDE SEQUENCE [LARGE SCALE GENOMIC DNA]</scope>
    <source>
        <strain evidence="1 2">YS-17</strain>
    </source>
</reference>
<dbReference type="RefSeq" id="WP_187258101.1">
    <property type="nucleotide sequence ID" value="NZ_JBHULF010000019.1"/>
</dbReference>
<dbReference type="Gene3D" id="3.30.420.60">
    <property type="entry name" value="eRF1 domain 2"/>
    <property type="match status" value="1"/>
</dbReference>
<dbReference type="Proteomes" id="UP000765802">
    <property type="component" value="Unassembled WGS sequence"/>
</dbReference>